<dbReference type="AlphaFoldDB" id="A0A3P1Y9Y1"/>
<sequence>GGKNVKWAAINDYGGSSGTETRPLQ</sequence>
<evidence type="ECO:0000256" key="1">
    <source>
        <dbReference type="SAM" id="MobiDB-lite"/>
    </source>
</evidence>
<name>A0A3P1Y9Y1_ECOLX</name>
<accession>A0A3P1Y9Y1</accession>
<evidence type="ECO:0000313" key="3">
    <source>
        <dbReference type="Proteomes" id="UP000271008"/>
    </source>
</evidence>
<comment type="caution">
    <text evidence="2">The sequence shown here is derived from an EMBL/GenBank/DDBJ whole genome shotgun (WGS) entry which is preliminary data.</text>
</comment>
<feature type="region of interest" description="Disordered" evidence="1">
    <location>
        <begin position="1"/>
        <end position="25"/>
    </location>
</feature>
<organism evidence="2 3">
    <name type="scientific">Escherichia coli</name>
    <dbReference type="NCBI Taxonomy" id="562"/>
    <lineage>
        <taxon>Bacteria</taxon>
        <taxon>Pseudomonadati</taxon>
        <taxon>Pseudomonadota</taxon>
        <taxon>Gammaproteobacteria</taxon>
        <taxon>Enterobacterales</taxon>
        <taxon>Enterobacteriaceae</taxon>
        <taxon>Escherichia</taxon>
    </lineage>
</organism>
<dbReference type="EMBL" id="RQTU01000283">
    <property type="protein sequence ID" value="RRD67495.1"/>
    <property type="molecule type" value="Genomic_DNA"/>
</dbReference>
<dbReference type="Proteomes" id="UP000271008">
    <property type="component" value="Unassembled WGS sequence"/>
</dbReference>
<gene>
    <name evidence="2" type="ORF">EIA08_29145</name>
</gene>
<proteinExistence type="predicted"/>
<evidence type="ECO:0000313" key="2">
    <source>
        <dbReference type="EMBL" id="RRD67495.1"/>
    </source>
</evidence>
<feature type="non-terminal residue" evidence="2">
    <location>
        <position position="1"/>
    </location>
</feature>
<protein>
    <submittedName>
        <fullName evidence="2">Molecular chaperone</fullName>
    </submittedName>
</protein>
<reference evidence="2 3" key="1">
    <citation type="submission" date="2018-11" db="EMBL/GenBank/DDBJ databases">
        <title>Enterobacteriaceae from Patient.</title>
        <authorList>
            <person name="Shen C."/>
            <person name="Yang Y."/>
            <person name="Tian G."/>
        </authorList>
    </citation>
    <scope>NUCLEOTIDE SEQUENCE [LARGE SCALE GENOMIC DNA]</scope>
    <source>
        <strain evidence="2 3">GBGD28</strain>
    </source>
</reference>